<dbReference type="InterPro" id="IPR036420">
    <property type="entry name" value="BRCT_dom_sf"/>
</dbReference>
<dbReference type="STRING" id="1380566.A0A179FJ57"/>
<sequence length="1556" mass="171053">MQRNCSEPKYVFQNFDSLYDCYKEFGGTANSNAFTRVVNSCVNDYCNNPFPELGGCGQWTQATDLDFSITYNSSIFLGYTSFNNDAACEDVKGKVNSDLAGPGVFSSYMMQLVLILYLWFFLRLSRQGPPVVSYVSKRRTQFQQALVSKQSKPAKSKMTRVFHRHHAVLKHTLVEFQEAQCFFMLASQIAVLWSTRHTAAFESHTLRSLLQNNSVSGMVSSTGILPVVMGMWCLQKMHKCSPWSFLLSVATVVLSEVALYQTRDVPNMDQIVPFEYNGWPASCGFKAPPLVYCGLSTAEYYTQVLIRGGPKFFLQWSNPYCLVVFALTVIFWLRTAIMDAFKAASFPGFFFERVKKSTRVQSLSGSKWAGWLQQASGLVTFLVEVAFIAAMVMDITAFDGFAYINLIDWDAWSFGQIVAITLWFPVVSKYVYWLIFGTEAYSKARIPSPYKIIKQQVDKSGGDGEDRASNRALNVQNALENEAMTRFPSVAQAEKAAMEGRNASQDSQAILDAMKAEFGVGTLSSSPLRNRVEKSSLVPKIDELVTQQGHGQSRAAPQKAITHEAANDVFANPTVNELEVGGTRLDNDIPDTAVVEGALRHGVTDDLTAQIDNHGALPTVDNKSVLVPRRGQGTAKMDISQQTPTQVNADRDYAEFCEPLPSSPTEPTQITTTDEPRTLNPDDTGAVNFGDLGEFGRPSSQVSEDGGFDNTRGEWRAPDDTSQLQSKDAFTPYKGHSLAPETPALPKNPFGTKSNGAVPFGGTQLFGQTQMLSSAVKLASPTSSRPSPNMFLNSISPNIMETSPLKNRANVSSPTDIRTSSPTRLHEVPATIQKDKILTPVAEETPIPRRSQKDDLIPDSPTLKPPRPSSAGRQPMAHYEPMKESQERKSSGDGRDVHSVSDNDSDNAFQELDRRRRVERKRAQAAAEMDKVSFMRTQRRVSDEQAGRKRRKLGSGDAQTESLKGDAQGQPPVVRDSQKAITQSAEQPSAESTKATPGEAGQYADVQGERSDMSLAPEPLDEEMIPATSPPVRSSPAIYRRDAPSASEPELPVLRKSRSEQDQVDLDNSSLPPIRRATRRTYSRRGRNTRTQMTVVSSAEDADPVPVKHPEETVDGMGGSEDTIKAINAPPSSYSEPPVPMGTRSRKNEQKTRTPRRSLNIINDLPTSSSLTTMSGTPLPSSKTTPGTQDSHISERAESVNLASPNNSVRPSRRPGRNAGKSESPQPVTKAMRLSRRSLRIDSDSTDELQHSPSVPALSRSTHSKSARSFRASLASVSRTRRLFDGMAFALSFSENQAQRTKLETKITQFGGTILHEGFQELFEQSAATHCSTTEDDSTSPLRLTKAGLEFGFAAVIADSHSRKAKYMQALALGLPCLAPQWATTCLKRGELIDWTPYLLCAGASQVLGNAIRSRTLLPYSALEASLSHTIDTRDKFLDQERLLIVMDHRKSRKETKQQYLFLALAMGSSAVARATSTAQAGEAVREAERSGTPFSWIYVDSSTSSVEDVLSAAQESGKRKRKAIEPIGQALNVLTDELMIQSLILGRLVEPGEME</sequence>
<feature type="compositionally biased region" description="Polar residues" evidence="4">
    <location>
        <begin position="805"/>
        <end position="823"/>
    </location>
</feature>
<organism evidence="7 8">
    <name type="scientific">Pochonia chlamydosporia 170</name>
    <dbReference type="NCBI Taxonomy" id="1380566"/>
    <lineage>
        <taxon>Eukaryota</taxon>
        <taxon>Fungi</taxon>
        <taxon>Dikarya</taxon>
        <taxon>Ascomycota</taxon>
        <taxon>Pezizomycotina</taxon>
        <taxon>Sordariomycetes</taxon>
        <taxon>Hypocreomycetidae</taxon>
        <taxon>Hypocreales</taxon>
        <taxon>Clavicipitaceae</taxon>
        <taxon>Pochonia</taxon>
    </lineage>
</organism>
<feature type="region of interest" description="Disordered" evidence="4">
    <location>
        <begin position="805"/>
        <end position="1270"/>
    </location>
</feature>
<dbReference type="GO" id="GO:0042393">
    <property type="term" value="F:histone binding"/>
    <property type="evidence" value="ECO:0007669"/>
    <property type="project" value="TreeGrafter"/>
</dbReference>
<dbReference type="InterPro" id="IPR047252">
    <property type="entry name" value="TP53BP1-like"/>
</dbReference>
<comment type="caution">
    <text evidence="7">The sequence shown here is derived from an EMBL/GenBank/DDBJ whole genome shotgun (WGS) entry which is preliminary data.</text>
</comment>
<name>A0A179FJ57_METCM</name>
<feature type="region of interest" description="Disordered" evidence="4">
    <location>
        <begin position="658"/>
        <end position="683"/>
    </location>
</feature>
<keyword evidence="8" id="KW-1185">Reference proteome</keyword>
<dbReference type="GO" id="GO:0045944">
    <property type="term" value="P:positive regulation of transcription by RNA polymerase II"/>
    <property type="evidence" value="ECO:0007669"/>
    <property type="project" value="TreeGrafter"/>
</dbReference>
<keyword evidence="5" id="KW-0812">Transmembrane</keyword>
<dbReference type="KEGG" id="pchm:VFPPC_06241"/>
<feature type="region of interest" description="Disordered" evidence="4">
    <location>
        <begin position="696"/>
        <end position="725"/>
    </location>
</feature>
<keyword evidence="5" id="KW-1133">Transmembrane helix</keyword>
<proteinExistence type="predicted"/>
<feature type="transmembrane region" description="Helical" evidence="5">
    <location>
        <begin position="313"/>
        <end position="333"/>
    </location>
</feature>
<dbReference type="PROSITE" id="PS50172">
    <property type="entry name" value="BRCT"/>
    <property type="match status" value="1"/>
</dbReference>
<dbReference type="GeneID" id="28849300"/>
<dbReference type="PANTHER" id="PTHR15321:SF3">
    <property type="entry name" value="TP53-BINDING PROTEIN 1"/>
    <property type="match status" value="1"/>
</dbReference>
<dbReference type="InterPro" id="IPR001357">
    <property type="entry name" value="BRCT_dom"/>
</dbReference>
<dbReference type="Proteomes" id="UP000078397">
    <property type="component" value="Unassembled WGS sequence"/>
</dbReference>
<evidence type="ECO:0000256" key="4">
    <source>
        <dbReference type="SAM" id="MobiDB-lite"/>
    </source>
</evidence>
<evidence type="ECO:0000256" key="5">
    <source>
        <dbReference type="SAM" id="Phobius"/>
    </source>
</evidence>
<feature type="transmembrane region" description="Helical" evidence="5">
    <location>
        <begin position="413"/>
        <end position="435"/>
    </location>
</feature>
<feature type="compositionally biased region" description="Polar residues" evidence="4">
    <location>
        <begin position="979"/>
        <end position="995"/>
    </location>
</feature>
<gene>
    <name evidence="7" type="ORF">VFPPC_06241</name>
</gene>
<feature type="compositionally biased region" description="Polar residues" evidence="4">
    <location>
        <begin position="1165"/>
        <end position="1191"/>
    </location>
</feature>
<dbReference type="RefSeq" id="XP_018142383.1">
    <property type="nucleotide sequence ID" value="XM_018285306.1"/>
</dbReference>
<comment type="subcellular location">
    <subcellularLocation>
        <location evidence="1">Nucleus</location>
    </subcellularLocation>
</comment>
<feature type="compositionally biased region" description="Basic residues" evidence="4">
    <location>
        <begin position="1076"/>
        <end position="1088"/>
    </location>
</feature>
<evidence type="ECO:0000259" key="6">
    <source>
        <dbReference type="PROSITE" id="PS50172"/>
    </source>
</evidence>
<dbReference type="CDD" id="cd17745">
    <property type="entry name" value="BRCT_p53bp1_rpt1"/>
    <property type="match status" value="1"/>
</dbReference>
<feature type="compositionally biased region" description="Basic and acidic residues" evidence="4">
    <location>
        <begin position="880"/>
        <end position="901"/>
    </location>
</feature>
<dbReference type="SUPFAM" id="SSF52113">
    <property type="entry name" value="BRCT domain"/>
    <property type="match status" value="1"/>
</dbReference>
<dbReference type="GO" id="GO:0005634">
    <property type="term" value="C:nucleus"/>
    <property type="evidence" value="ECO:0007669"/>
    <property type="project" value="UniProtKB-SubCell"/>
</dbReference>
<dbReference type="OrthoDB" id="129353at2759"/>
<feature type="compositionally biased region" description="Polar residues" evidence="4">
    <location>
        <begin position="1201"/>
        <end position="1210"/>
    </location>
</feature>
<dbReference type="PANTHER" id="PTHR15321">
    <property type="entry name" value="TUMOR SUPPRESSOR P53-BINDING PROTEIN 1"/>
    <property type="match status" value="1"/>
</dbReference>
<dbReference type="GO" id="GO:0000077">
    <property type="term" value="P:DNA damage checkpoint signaling"/>
    <property type="evidence" value="ECO:0007669"/>
    <property type="project" value="TreeGrafter"/>
</dbReference>
<feature type="transmembrane region" description="Helical" evidence="5">
    <location>
        <begin position="215"/>
        <end position="234"/>
    </location>
</feature>
<feature type="transmembrane region" description="Helical" evidence="5">
    <location>
        <begin position="99"/>
        <end position="122"/>
    </location>
</feature>
<feature type="domain" description="BRCT" evidence="6">
    <location>
        <begin position="1279"/>
        <end position="1400"/>
    </location>
</feature>
<dbReference type="InterPro" id="IPR047249">
    <property type="entry name" value="BRCT_p53bp1-like_rpt1"/>
</dbReference>
<dbReference type="EMBL" id="LSBJ02000005">
    <property type="protein sequence ID" value="OAQ65069.1"/>
    <property type="molecule type" value="Genomic_DNA"/>
</dbReference>
<dbReference type="SMART" id="SM00292">
    <property type="entry name" value="BRCT"/>
    <property type="match status" value="1"/>
</dbReference>
<evidence type="ECO:0000313" key="8">
    <source>
        <dbReference type="Proteomes" id="UP000078397"/>
    </source>
</evidence>
<reference evidence="7 8" key="1">
    <citation type="journal article" date="2016" name="PLoS Pathog.">
        <title>Biosynthesis of antibiotic leucinostatins in bio-control fungus Purpureocillium lilacinum and their inhibition on phytophthora revealed by genome mining.</title>
        <authorList>
            <person name="Wang G."/>
            <person name="Liu Z."/>
            <person name="Lin R."/>
            <person name="Li E."/>
            <person name="Mao Z."/>
            <person name="Ling J."/>
            <person name="Yang Y."/>
            <person name="Yin W.B."/>
            <person name="Xie B."/>
        </authorList>
    </citation>
    <scope>NUCLEOTIDE SEQUENCE [LARGE SCALE GENOMIC DNA]</scope>
    <source>
        <strain evidence="7">170</strain>
    </source>
</reference>
<dbReference type="Pfam" id="PF00533">
    <property type="entry name" value="BRCT"/>
    <property type="match status" value="1"/>
</dbReference>
<evidence type="ECO:0000256" key="1">
    <source>
        <dbReference type="ARBA" id="ARBA00004123"/>
    </source>
</evidence>
<dbReference type="Gene3D" id="3.40.50.10190">
    <property type="entry name" value="BRCT domain"/>
    <property type="match status" value="1"/>
</dbReference>
<evidence type="ECO:0000256" key="3">
    <source>
        <dbReference type="ARBA" id="ARBA00023242"/>
    </source>
</evidence>
<keyword evidence="2" id="KW-0227">DNA damage</keyword>
<feature type="compositionally biased region" description="Polar residues" evidence="4">
    <location>
        <begin position="663"/>
        <end position="673"/>
    </location>
</feature>
<keyword evidence="3" id="KW-0539">Nucleus</keyword>
<evidence type="ECO:0000256" key="2">
    <source>
        <dbReference type="ARBA" id="ARBA00022763"/>
    </source>
</evidence>
<accession>A0A179FJ57</accession>
<keyword evidence="5" id="KW-0472">Membrane</keyword>
<evidence type="ECO:0000313" key="7">
    <source>
        <dbReference type="EMBL" id="OAQ65069.1"/>
    </source>
</evidence>
<protein>
    <submittedName>
        <fullName evidence="7">DNA damage repair protein (Rad9)</fullName>
    </submittedName>
</protein>